<keyword evidence="3 8" id="KW-0378">Hydrolase</keyword>
<evidence type="ECO:0000256" key="7">
    <source>
        <dbReference type="ARBA" id="ARBA00023136"/>
    </source>
</evidence>
<comment type="function">
    <text evidence="8">Fatty acyl-coenzyme A (CoA) diphosphatase that hydrolyzes fatty acyl-CoA to yield acyl-4'-phosphopantetheine and adenosine 3',5'-bisphosphate. Preferentially hydrolyzes unsaturated long-chain acyl-CoA substrates in the endoplasmic reticulum (ER) lumen. This catalytic activity is required for maintaining ER structure and for lipid droplets (LDs) biogenesis, which are lipid storage organelles involved in maintaining lipid and energy homeostasis. May directly bind to diacylglycerol (DAGs) and triacylglycerol, which is also important for LD biogenesis. May support directional budding of nacent LDs from the ER into the cytosol by reducing DAG levels at sites of LD formation. May play a role in the regulation of cell morphology and cytoskeletal organization. Involved in phospholipid biosynthesis.</text>
</comment>
<feature type="transmembrane region" description="Helical" evidence="10">
    <location>
        <begin position="208"/>
        <end position="231"/>
    </location>
</feature>
<dbReference type="Proteomes" id="UP000316270">
    <property type="component" value="Chromosome 10"/>
</dbReference>
<keyword evidence="5 8" id="KW-1133">Transmembrane helix</keyword>
<dbReference type="OrthoDB" id="5579088at2759"/>
<evidence type="ECO:0000256" key="3">
    <source>
        <dbReference type="ARBA" id="ARBA00022801"/>
    </source>
</evidence>
<comment type="similarity">
    <text evidence="8">Belongs to the FIT family. Fungal FIT2B/SCS3 subfamily.</text>
</comment>
<accession>A0A517LDX9</accession>
<dbReference type="STRING" id="50376.A0A517LDX9"/>
<gene>
    <name evidence="8" type="primary">SCS3</name>
    <name evidence="8" type="synonym">FIT2B</name>
    <name evidence="11" type="ORF">FKW77_006562</name>
</gene>
<keyword evidence="8" id="KW-1208">Phospholipid metabolism</keyword>
<dbReference type="GO" id="GO:0010945">
    <property type="term" value="F:coenzyme A diphosphatase activity"/>
    <property type="evidence" value="ECO:0007669"/>
    <property type="project" value="InterPro"/>
</dbReference>
<dbReference type="EMBL" id="CP042194">
    <property type="protein sequence ID" value="QDS73840.1"/>
    <property type="molecule type" value="Genomic_DNA"/>
</dbReference>
<keyword evidence="2 8" id="KW-0812">Transmembrane</keyword>
<dbReference type="InterPro" id="IPR019388">
    <property type="entry name" value="FIT"/>
</dbReference>
<keyword evidence="8" id="KW-0444">Lipid biosynthesis</keyword>
<dbReference type="HAMAP" id="MF_03231">
    <property type="entry name" value="SCS3"/>
    <property type="match status" value="1"/>
</dbReference>
<evidence type="ECO:0000256" key="4">
    <source>
        <dbReference type="ARBA" id="ARBA00022824"/>
    </source>
</evidence>
<keyword evidence="12" id="KW-1185">Reference proteome</keyword>
<reference evidence="11 12" key="1">
    <citation type="submission" date="2019-07" db="EMBL/GenBank/DDBJ databases">
        <title>Finished genome of Venturia effusa.</title>
        <authorList>
            <person name="Young C.A."/>
            <person name="Cox M.P."/>
            <person name="Ganley A.R.D."/>
            <person name="David W.J."/>
        </authorList>
    </citation>
    <scope>NUCLEOTIDE SEQUENCE [LARGE SCALE GENOMIC DNA]</scope>
    <source>
        <strain evidence="12">albino</strain>
    </source>
</reference>
<feature type="transmembrane region" description="Helical" evidence="10">
    <location>
        <begin position="105"/>
        <end position="124"/>
    </location>
</feature>
<evidence type="ECO:0000256" key="8">
    <source>
        <dbReference type="HAMAP-Rule" id="MF_03231"/>
    </source>
</evidence>
<keyword evidence="4 8" id="KW-0256">Endoplasmic reticulum</keyword>
<comment type="subcellular location">
    <subcellularLocation>
        <location evidence="1 8">Endoplasmic reticulum membrane</location>
        <topology evidence="1 8">Multi-pass membrane protein</topology>
    </subcellularLocation>
</comment>
<dbReference type="PANTHER" id="PTHR23129">
    <property type="entry name" value="ACYL-COENZYME A DIPHOSPHATASE FITM2"/>
    <property type="match status" value="1"/>
</dbReference>
<comment type="catalytic activity">
    <reaction evidence="8">
        <text>(5Z,8Z,11Z,14Z)-eicosatetraenoyl-CoA + H2O = S-(5Z,8Z,11Z,14Z-eicosatetraenoyl)-4'-phosphopantetheine + adenosine 3',5'-bisphosphate + 2 H(+)</text>
        <dbReference type="Rhea" id="RHEA:65568"/>
        <dbReference type="ChEBI" id="CHEBI:15377"/>
        <dbReference type="ChEBI" id="CHEBI:15378"/>
        <dbReference type="ChEBI" id="CHEBI:57368"/>
        <dbReference type="ChEBI" id="CHEBI:58343"/>
        <dbReference type="ChEBI" id="CHEBI:156554"/>
    </reaction>
</comment>
<dbReference type="GO" id="GO:0008654">
    <property type="term" value="P:phospholipid biosynthetic process"/>
    <property type="evidence" value="ECO:0007669"/>
    <property type="project" value="UniProtKB-KW"/>
</dbReference>
<feature type="transmembrane region" description="Helical" evidence="10">
    <location>
        <begin position="47"/>
        <end position="65"/>
    </location>
</feature>
<dbReference type="InterPro" id="IPR046400">
    <property type="entry name" value="SCS3"/>
</dbReference>
<evidence type="ECO:0000256" key="6">
    <source>
        <dbReference type="ARBA" id="ARBA00023098"/>
    </source>
</evidence>
<dbReference type="GO" id="GO:0005789">
    <property type="term" value="C:endoplasmic reticulum membrane"/>
    <property type="evidence" value="ECO:0007669"/>
    <property type="project" value="UniProtKB-SubCell"/>
</dbReference>
<protein>
    <recommendedName>
        <fullName evidence="8">Acyl-coenzyme A diphosphatase SCS3</fullName>
        <ecNumber evidence="8">3.6.1.-</ecNumber>
    </recommendedName>
    <alternativeName>
        <fullName evidence="8">FIT family protein SCS3</fullName>
    </alternativeName>
</protein>
<organism evidence="11 12">
    <name type="scientific">Venturia effusa</name>
    <dbReference type="NCBI Taxonomy" id="50376"/>
    <lineage>
        <taxon>Eukaryota</taxon>
        <taxon>Fungi</taxon>
        <taxon>Dikarya</taxon>
        <taxon>Ascomycota</taxon>
        <taxon>Pezizomycotina</taxon>
        <taxon>Dothideomycetes</taxon>
        <taxon>Pleosporomycetidae</taxon>
        <taxon>Venturiales</taxon>
        <taxon>Venturiaceae</taxon>
        <taxon>Venturia</taxon>
    </lineage>
</organism>
<feature type="active site" evidence="8">
    <location>
        <position position="301"/>
    </location>
</feature>
<keyword evidence="6" id="KW-0443">Lipid metabolism</keyword>
<comment type="catalytic activity">
    <reaction evidence="8">
        <text>hexadecanoyl-CoA + H2O = S-hexadecanoyl-4'-phosphopantetheine + adenosine 3',5'-bisphosphate + 2 H(+)</text>
        <dbReference type="Rhea" id="RHEA:50032"/>
        <dbReference type="ChEBI" id="CHEBI:15377"/>
        <dbReference type="ChEBI" id="CHEBI:15378"/>
        <dbReference type="ChEBI" id="CHEBI:57379"/>
        <dbReference type="ChEBI" id="CHEBI:58343"/>
        <dbReference type="ChEBI" id="CHEBI:132018"/>
    </reaction>
</comment>
<feature type="region of interest" description="Disordered" evidence="9">
    <location>
        <begin position="1"/>
        <end position="38"/>
    </location>
</feature>
<evidence type="ECO:0000256" key="2">
    <source>
        <dbReference type="ARBA" id="ARBA00022692"/>
    </source>
</evidence>
<keyword evidence="7 8" id="KW-0472">Membrane</keyword>
<dbReference type="EC" id="3.6.1.-" evidence="8"/>
<dbReference type="PANTHER" id="PTHR23129:SF0">
    <property type="entry name" value="ACYL-COENZYME A DIPHOSPHATASE FITM2"/>
    <property type="match status" value="1"/>
</dbReference>
<name>A0A517LDX9_9PEZI</name>
<comment type="catalytic activity">
    <reaction evidence="8">
        <text>(9Z)-octadecenoyl-CoA + H2O = S-(9Z-octadecenoyl)-4'-phosphopantetheine + adenosine 3',5'-bisphosphate + 2 H(+)</text>
        <dbReference type="Rhea" id="RHEA:65564"/>
        <dbReference type="ChEBI" id="CHEBI:15377"/>
        <dbReference type="ChEBI" id="CHEBI:15378"/>
        <dbReference type="ChEBI" id="CHEBI:57387"/>
        <dbReference type="ChEBI" id="CHEBI:58343"/>
        <dbReference type="ChEBI" id="CHEBI:156553"/>
    </reaction>
</comment>
<dbReference type="GO" id="GO:0140042">
    <property type="term" value="P:lipid droplet formation"/>
    <property type="evidence" value="ECO:0007669"/>
    <property type="project" value="UniProtKB-UniRule"/>
</dbReference>
<evidence type="ECO:0000256" key="9">
    <source>
        <dbReference type="SAM" id="MobiDB-lite"/>
    </source>
</evidence>
<evidence type="ECO:0000256" key="5">
    <source>
        <dbReference type="ARBA" id="ARBA00022989"/>
    </source>
</evidence>
<sequence>MATQRRHASTDIPIPKSPSQQTPSTSRSPMRQPSETSPFLPTKLETVLLAIYPITLILGSIFSSLSTTIPSTYSVIHQSYYPPSTAPSYFAKKKNIFNLYFVKKGWLWVTISAFLFISTHPSLGPTLQVTKRRAQAALRYGVATLLWTFTTQWFFGAPLVDRGFRWTGGACEVAADPVAMASMSEKKQFLTASACKMNGGMWKGGHDISGHVFLLILGSALLWMEILPAVLKAQGLNEERRVRVGSGKVVKTRSIVDGTVQTDEDRLDKRQEEYTSWGVKMAVGVVGLSWWMLLMTAAFFHTWFEKFTGFIVAFVGIGIIYLAPRGIPELRAVLGMPGL</sequence>
<proteinExistence type="inferred from homology"/>
<dbReference type="AlphaFoldDB" id="A0A517LDX9"/>
<dbReference type="Pfam" id="PF10261">
    <property type="entry name" value="FIT"/>
    <property type="match status" value="1"/>
</dbReference>
<feature type="compositionally biased region" description="Low complexity" evidence="9">
    <location>
        <begin position="12"/>
        <end position="29"/>
    </location>
</feature>
<feature type="transmembrane region" description="Helical" evidence="10">
    <location>
        <begin position="136"/>
        <end position="155"/>
    </location>
</feature>
<feature type="transmembrane region" description="Helical" evidence="10">
    <location>
        <begin position="277"/>
        <end position="301"/>
    </location>
</feature>
<keyword evidence="8" id="KW-0594">Phospholipid biosynthesis</keyword>
<evidence type="ECO:0000313" key="12">
    <source>
        <dbReference type="Proteomes" id="UP000316270"/>
    </source>
</evidence>
<comment type="catalytic activity">
    <reaction evidence="8">
        <text>an acyl-CoA + H2O = an acyl-4'-phosphopantetheine + adenosine 3',5'-bisphosphate + 2 H(+)</text>
        <dbReference type="Rhea" id="RHEA:50044"/>
        <dbReference type="ChEBI" id="CHEBI:15377"/>
        <dbReference type="ChEBI" id="CHEBI:15378"/>
        <dbReference type="ChEBI" id="CHEBI:58342"/>
        <dbReference type="ChEBI" id="CHEBI:58343"/>
        <dbReference type="ChEBI" id="CHEBI:132023"/>
    </reaction>
</comment>
<evidence type="ECO:0000256" key="10">
    <source>
        <dbReference type="SAM" id="Phobius"/>
    </source>
</evidence>
<evidence type="ECO:0000256" key="1">
    <source>
        <dbReference type="ARBA" id="ARBA00004477"/>
    </source>
</evidence>
<feature type="transmembrane region" description="Helical" evidence="10">
    <location>
        <begin position="307"/>
        <end position="324"/>
    </location>
</feature>
<evidence type="ECO:0000313" key="11">
    <source>
        <dbReference type="EMBL" id="QDS73840.1"/>
    </source>
</evidence>
<feature type="active site" evidence="8">
    <location>
        <position position="211"/>
    </location>
</feature>